<dbReference type="AlphaFoldDB" id="A0A7S3K2G5"/>
<accession>A0A7S3K2G5</accession>
<proteinExistence type="predicted"/>
<dbReference type="EMBL" id="HBIJ01016163">
    <property type="protein sequence ID" value="CAE0370015.1"/>
    <property type="molecule type" value="Transcribed_RNA"/>
</dbReference>
<reference evidence="1" key="1">
    <citation type="submission" date="2021-01" db="EMBL/GenBank/DDBJ databases">
        <authorList>
            <person name="Corre E."/>
            <person name="Pelletier E."/>
            <person name="Niang G."/>
            <person name="Scheremetjew M."/>
            <person name="Finn R."/>
            <person name="Kale V."/>
            <person name="Holt S."/>
            <person name="Cochrane G."/>
            <person name="Meng A."/>
            <person name="Brown T."/>
            <person name="Cohen L."/>
        </authorList>
    </citation>
    <scope>NUCLEOTIDE SEQUENCE</scope>
    <source>
        <strain evidence="1">CCMP1510</strain>
    </source>
</reference>
<organism evidence="1">
    <name type="scientific">Aureoumbra lagunensis</name>
    <dbReference type="NCBI Taxonomy" id="44058"/>
    <lineage>
        <taxon>Eukaryota</taxon>
        <taxon>Sar</taxon>
        <taxon>Stramenopiles</taxon>
        <taxon>Ochrophyta</taxon>
        <taxon>Pelagophyceae</taxon>
        <taxon>Pelagomonadales</taxon>
        <taxon>Aureoumbra</taxon>
    </lineage>
</organism>
<evidence type="ECO:0000313" key="1">
    <source>
        <dbReference type="EMBL" id="CAE0370015.1"/>
    </source>
</evidence>
<sequence length="472" mass="53824">MEDHKMDEVPKKFTFSEYTREPALVQGIMDPKHGEFLVRRFTGVPGSRGNIGGFALYLKQRQKAAIMHNREEKWLMLPDSDLNKFCLAHYYKNTSAKNRMTSTEHEEQVNKRQKIVDWYTEEVAERKRLAKLVPSWNERSTPAAADRMIFRIPHDNNGRFFQDARKRYEFCCGAQGLELLASLEKQTSKTLFLLENELSALDPTKRNQLLEEGRRIYAEKPSLRKFSNADSGHNVTWSNDEYAHVGLRAQYLRLKSLQRYTETYNLCERAAAADSTAYSIFSRDQLRICSLGGGPAFELVALRDFIRNIHSARPNPPKLNMFSLDLQPAWKPYAESLGVIFRGPFDVTKATTSSLLSACDCSDSAPHDIIDILVISYLLIYCTNAHTADLLAHLLTSKKVSMLLISERTHSQDIVQLLEQRGLVVHPLMPQSRYEPDQRQLLVLTADTARSMSTTALSDNLTFHNVPFAKGT</sequence>
<gene>
    <name evidence="1" type="ORF">ALAG00032_LOCUS10779</name>
</gene>
<protein>
    <submittedName>
        <fullName evidence="1">Uncharacterized protein</fullName>
    </submittedName>
</protein>
<name>A0A7S3K2G5_9STRA</name>